<dbReference type="Proteomes" id="UP000313645">
    <property type="component" value="Unassembled WGS sequence"/>
</dbReference>
<dbReference type="PANTHER" id="PTHR43071:SF2">
    <property type="entry name" value="2-AMINO-4-HYDROXY-6-HYDROXYMETHYLDIHYDROPTERIDINE PYROPHOSPHOKINASE"/>
    <property type="match status" value="1"/>
</dbReference>
<dbReference type="RefSeq" id="WP_131483539.1">
    <property type="nucleotide sequence ID" value="NZ_SJDL01000039.1"/>
</dbReference>
<dbReference type="SUPFAM" id="SSF55083">
    <property type="entry name" value="6-hydroxymethyl-7,8-dihydropterin pyrophosphokinase, HPPK"/>
    <property type="match status" value="1"/>
</dbReference>
<comment type="pathway">
    <text evidence="1">Cofactor biosynthesis; tetrahydrofolate biosynthesis; 2-amino-4-hydroxy-6-hydroxymethyl-7,8-dihydropteridine diphosphate from 7,8-dihydroneopterin triphosphate: step 4/4.</text>
</comment>
<dbReference type="InterPro" id="IPR035907">
    <property type="entry name" value="Hppk_sf"/>
</dbReference>
<keyword evidence="7" id="KW-0289">Folate biosynthesis</keyword>
<sequence>MSYAATVYLGIGSNVDRERHVLAALNALAERYELIGVSSVYESESVGFDGSPFYNMVVGIRTEESIATLSRFLKALEVENGRRPGMPKFSPRTLDLDILTYDDRVGVIDGVELPRGEILTNAFVLRPLAEIAPAVLHPEKKVAYQQLWAEYTGDQKLWPIPFRWQGRAISPRP</sequence>
<name>A0ABY1ZFL6_9GAMM</name>
<dbReference type="Gene3D" id="3.30.70.560">
    <property type="entry name" value="7,8-Dihydro-6-hydroxymethylpterin-pyrophosphokinase HPPK"/>
    <property type="match status" value="1"/>
</dbReference>
<evidence type="ECO:0000256" key="5">
    <source>
        <dbReference type="ARBA" id="ARBA00022777"/>
    </source>
</evidence>
<dbReference type="EMBL" id="SJDL01000039">
    <property type="protein sequence ID" value="TBW49685.1"/>
    <property type="molecule type" value="Genomic_DNA"/>
</dbReference>
<organism evidence="9 10">
    <name type="scientific">Marinobacter halodurans</name>
    <dbReference type="NCBI Taxonomy" id="2528979"/>
    <lineage>
        <taxon>Bacteria</taxon>
        <taxon>Pseudomonadati</taxon>
        <taxon>Pseudomonadota</taxon>
        <taxon>Gammaproteobacteria</taxon>
        <taxon>Pseudomonadales</taxon>
        <taxon>Marinobacteraceae</taxon>
        <taxon>Marinobacter</taxon>
    </lineage>
</organism>
<dbReference type="GO" id="GO:0003848">
    <property type="term" value="F:2-amino-4-hydroxy-6-hydroxymethyldihydropteridine diphosphokinase activity"/>
    <property type="evidence" value="ECO:0007669"/>
    <property type="project" value="UniProtKB-EC"/>
</dbReference>
<keyword evidence="6" id="KW-0067">ATP-binding</keyword>
<gene>
    <name evidence="9" type="primary">folK</name>
    <name evidence="9" type="ORF">EZI54_19380</name>
</gene>
<accession>A0ABY1ZFL6</accession>
<dbReference type="CDD" id="cd00483">
    <property type="entry name" value="HPPK"/>
    <property type="match status" value="1"/>
</dbReference>
<keyword evidence="5" id="KW-0418">Kinase</keyword>
<keyword evidence="10" id="KW-1185">Reference proteome</keyword>
<dbReference type="InterPro" id="IPR000550">
    <property type="entry name" value="Hppk"/>
</dbReference>
<protein>
    <recommendedName>
        <fullName evidence="2">2-amino-4-hydroxy-6-hydroxymethyldihydropteridine diphosphokinase</fullName>
        <ecNumber evidence="2">2.7.6.3</ecNumber>
    </recommendedName>
</protein>
<dbReference type="NCBIfam" id="TIGR01498">
    <property type="entry name" value="folK"/>
    <property type="match status" value="1"/>
</dbReference>
<dbReference type="EC" id="2.7.6.3" evidence="2"/>
<evidence type="ECO:0000313" key="10">
    <source>
        <dbReference type="Proteomes" id="UP000313645"/>
    </source>
</evidence>
<evidence type="ECO:0000256" key="6">
    <source>
        <dbReference type="ARBA" id="ARBA00022840"/>
    </source>
</evidence>
<dbReference type="Pfam" id="PF01288">
    <property type="entry name" value="HPPK"/>
    <property type="match status" value="1"/>
</dbReference>
<evidence type="ECO:0000256" key="4">
    <source>
        <dbReference type="ARBA" id="ARBA00022741"/>
    </source>
</evidence>
<keyword evidence="4" id="KW-0547">Nucleotide-binding</keyword>
<proteinExistence type="predicted"/>
<dbReference type="PANTHER" id="PTHR43071">
    <property type="entry name" value="2-AMINO-4-HYDROXY-6-HYDROXYMETHYLDIHYDROPTERIDINE PYROPHOSPHOKINASE"/>
    <property type="match status" value="1"/>
</dbReference>
<keyword evidence="3 9" id="KW-0808">Transferase</keyword>
<feature type="domain" description="7,8-dihydro-6-hydroxymethylpterin-pyrophosphokinase" evidence="8">
    <location>
        <begin position="8"/>
        <end position="133"/>
    </location>
</feature>
<evidence type="ECO:0000256" key="2">
    <source>
        <dbReference type="ARBA" id="ARBA00013253"/>
    </source>
</evidence>
<evidence type="ECO:0000313" key="9">
    <source>
        <dbReference type="EMBL" id="TBW49685.1"/>
    </source>
</evidence>
<evidence type="ECO:0000256" key="7">
    <source>
        <dbReference type="ARBA" id="ARBA00022909"/>
    </source>
</evidence>
<reference evidence="9 10" key="1">
    <citation type="submission" date="2019-02" db="EMBL/GenBank/DDBJ databases">
        <title>Marinobacter halodurans sp. nov., a marine bacterium isolated from sea tidal flat.</title>
        <authorList>
            <person name="Yoo Y."/>
            <person name="Lee D.W."/>
            <person name="Kim B.S."/>
            <person name="Kim J.-J."/>
        </authorList>
    </citation>
    <scope>NUCLEOTIDE SEQUENCE [LARGE SCALE GENOMIC DNA]</scope>
    <source>
        <strain evidence="9 10">YJ-S3-2</strain>
    </source>
</reference>
<evidence type="ECO:0000259" key="8">
    <source>
        <dbReference type="Pfam" id="PF01288"/>
    </source>
</evidence>
<evidence type="ECO:0000256" key="1">
    <source>
        <dbReference type="ARBA" id="ARBA00005051"/>
    </source>
</evidence>
<evidence type="ECO:0000256" key="3">
    <source>
        <dbReference type="ARBA" id="ARBA00022679"/>
    </source>
</evidence>
<comment type="caution">
    <text evidence="9">The sequence shown here is derived from an EMBL/GenBank/DDBJ whole genome shotgun (WGS) entry which is preliminary data.</text>
</comment>